<dbReference type="SUPFAM" id="SSF53850">
    <property type="entry name" value="Periplasmic binding protein-like II"/>
    <property type="match status" value="1"/>
</dbReference>
<evidence type="ECO:0000256" key="2">
    <source>
        <dbReference type="SAM" id="SignalP"/>
    </source>
</evidence>
<dbReference type="InterPro" id="IPR005064">
    <property type="entry name" value="BUG"/>
</dbReference>
<protein>
    <submittedName>
        <fullName evidence="3">Tripartite tricarboxylate transporter substrate binding protein</fullName>
    </submittedName>
</protein>
<accession>A0ABP8GC35</accession>
<keyword evidence="4" id="KW-1185">Reference proteome</keyword>
<organism evidence="3 4">
    <name type="scientific">Pigmentiphaga soli</name>
    <dbReference type="NCBI Taxonomy" id="1007095"/>
    <lineage>
        <taxon>Bacteria</taxon>
        <taxon>Pseudomonadati</taxon>
        <taxon>Pseudomonadota</taxon>
        <taxon>Betaproteobacteria</taxon>
        <taxon>Burkholderiales</taxon>
        <taxon>Alcaligenaceae</taxon>
        <taxon>Pigmentiphaga</taxon>
    </lineage>
</organism>
<dbReference type="RefSeq" id="WP_345245183.1">
    <property type="nucleotide sequence ID" value="NZ_BAABFO010000001.1"/>
</dbReference>
<reference evidence="4" key="1">
    <citation type="journal article" date="2019" name="Int. J. Syst. Evol. Microbiol.">
        <title>The Global Catalogue of Microorganisms (GCM) 10K type strain sequencing project: providing services to taxonomists for standard genome sequencing and annotation.</title>
        <authorList>
            <consortium name="The Broad Institute Genomics Platform"/>
            <consortium name="The Broad Institute Genome Sequencing Center for Infectious Disease"/>
            <person name="Wu L."/>
            <person name="Ma J."/>
        </authorList>
    </citation>
    <scope>NUCLEOTIDE SEQUENCE [LARGE SCALE GENOMIC DNA]</scope>
    <source>
        <strain evidence="4">JCM 17666</strain>
    </source>
</reference>
<comment type="similarity">
    <text evidence="1">Belongs to the UPF0065 (bug) family.</text>
</comment>
<dbReference type="PIRSF" id="PIRSF017082">
    <property type="entry name" value="YflP"/>
    <property type="match status" value="1"/>
</dbReference>
<dbReference type="Pfam" id="PF03401">
    <property type="entry name" value="TctC"/>
    <property type="match status" value="1"/>
</dbReference>
<dbReference type="EMBL" id="BAABFO010000001">
    <property type="protein sequence ID" value="GAA4321533.1"/>
    <property type="molecule type" value="Genomic_DNA"/>
</dbReference>
<comment type="caution">
    <text evidence="3">The sequence shown here is derived from an EMBL/GenBank/DDBJ whole genome shotgun (WGS) entry which is preliminary data.</text>
</comment>
<feature type="chain" id="PRO_5045906503" evidence="2">
    <location>
        <begin position="24"/>
        <end position="323"/>
    </location>
</feature>
<gene>
    <name evidence="3" type="ORF">GCM10023144_00840</name>
</gene>
<dbReference type="PANTHER" id="PTHR42928">
    <property type="entry name" value="TRICARBOXYLATE-BINDING PROTEIN"/>
    <property type="match status" value="1"/>
</dbReference>
<dbReference type="Gene3D" id="3.40.190.10">
    <property type="entry name" value="Periplasmic binding protein-like II"/>
    <property type="match status" value="1"/>
</dbReference>
<evidence type="ECO:0000313" key="3">
    <source>
        <dbReference type="EMBL" id="GAA4321533.1"/>
    </source>
</evidence>
<evidence type="ECO:0000313" key="4">
    <source>
        <dbReference type="Proteomes" id="UP001501671"/>
    </source>
</evidence>
<dbReference type="Proteomes" id="UP001501671">
    <property type="component" value="Unassembled WGS sequence"/>
</dbReference>
<feature type="signal peptide" evidence="2">
    <location>
        <begin position="1"/>
        <end position="23"/>
    </location>
</feature>
<dbReference type="Gene3D" id="3.40.190.150">
    <property type="entry name" value="Bordetella uptake gene, domain 1"/>
    <property type="match status" value="1"/>
</dbReference>
<sequence>MKLLRSLAFAVPGLLGVLPPAGADAIWPSRPINLVVGQAAGGNTDSALRIVSQRLEAKFHYRLVIVNQPGASGTIAASAVLRQPADGYTFLVGGSADQVMAPALLERPGFDPDRDFVPVAFMAQDFVMLAASGKIEARNWAEVKQFIASSEKPVAVANSGNGTTGHLAAVKLGELIGVGLNHIPYRGAPAAIVDAVAGRAQLIFGSPSTLGRYFHNDQLRPIAVASEQRISAFPHIPAFKELGIPLSIDTRYFVLARTGTPPEIVQKFGDAIRAVLADQDTQSKLADLGIAGETGSPAELSAKLARDRKIWGDFIRSRNIRPN</sequence>
<dbReference type="CDD" id="cd07012">
    <property type="entry name" value="PBP2_Bug_TTT"/>
    <property type="match status" value="1"/>
</dbReference>
<dbReference type="PANTHER" id="PTHR42928:SF5">
    <property type="entry name" value="BLR1237 PROTEIN"/>
    <property type="match status" value="1"/>
</dbReference>
<name>A0ABP8GC35_9BURK</name>
<keyword evidence="2" id="KW-0732">Signal</keyword>
<proteinExistence type="inferred from homology"/>
<evidence type="ECO:0000256" key="1">
    <source>
        <dbReference type="ARBA" id="ARBA00006987"/>
    </source>
</evidence>
<dbReference type="InterPro" id="IPR042100">
    <property type="entry name" value="Bug_dom1"/>
</dbReference>